<feature type="compositionally biased region" description="Polar residues" evidence="1">
    <location>
        <begin position="144"/>
        <end position="153"/>
    </location>
</feature>
<gene>
    <name evidence="3" type="ORF">A1Q1_03358</name>
</gene>
<feature type="region of interest" description="Disordered" evidence="1">
    <location>
        <begin position="211"/>
        <end position="245"/>
    </location>
</feature>
<dbReference type="OrthoDB" id="2402916at2759"/>
<feature type="compositionally biased region" description="Low complexity" evidence="1">
    <location>
        <begin position="274"/>
        <end position="285"/>
    </location>
</feature>
<evidence type="ECO:0000256" key="1">
    <source>
        <dbReference type="SAM" id="MobiDB-lite"/>
    </source>
</evidence>
<evidence type="ECO:0008006" key="5">
    <source>
        <dbReference type="Google" id="ProtNLM"/>
    </source>
</evidence>
<feature type="region of interest" description="Disordered" evidence="1">
    <location>
        <begin position="559"/>
        <end position="701"/>
    </location>
</feature>
<dbReference type="VEuPathDB" id="FungiDB:A1Q1_03358"/>
<feature type="region of interest" description="Disordered" evidence="1">
    <location>
        <begin position="123"/>
        <end position="156"/>
    </location>
</feature>
<accession>J5QK77</accession>
<dbReference type="HOGENOM" id="CLU_393392_0_0_1"/>
<name>J5QK77_TRIAS</name>
<evidence type="ECO:0000256" key="2">
    <source>
        <dbReference type="SAM" id="Phobius"/>
    </source>
</evidence>
<dbReference type="GeneID" id="25986871"/>
<dbReference type="RefSeq" id="XP_014178665.1">
    <property type="nucleotide sequence ID" value="XM_014323190.1"/>
</dbReference>
<comment type="caution">
    <text evidence="3">The sequence shown here is derived from an EMBL/GenBank/DDBJ whole genome shotgun (WGS) entry which is preliminary data.</text>
</comment>
<evidence type="ECO:0000313" key="4">
    <source>
        <dbReference type="Proteomes" id="UP000002748"/>
    </source>
</evidence>
<feature type="region of interest" description="Disordered" evidence="1">
    <location>
        <begin position="265"/>
        <end position="285"/>
    </location>
</feature>
<dbReference type="EMBL" id="ALBS01000229">
    <property type="protein sequence ID" value="EJT47783.1"/>
    <property type="molecule type" value="Genomic_DNA"/>
</dbReference>
<feature type="compositionally biased region" description="Polar residues" evidence="1">
    <location>
        <begin position="559"/>
        <end position="574"/>
    </location>
</feature>
<keyword evidence="2" id="KW-0472">Membrane</keyword>
<proteinExistence type="predicted"/>
<feature type="compositionally biased region" description="Polar residues" evidence="1">
    <location>
        <begin position="230"/>
        <end position="245"/>
    </location>
</feature>
<dbReference type="KEGG" id="tasa:A1Q1_03358"/>
<feature type="region of interest" description="Disordered" evidence="1">
    <location>
        <begin position="394"/>
        <end position="523"/>
    </location>
</feature>
<feature type="compositionally biased region" description="Polar residues" evidence="1">
    <location>
        <begin position="675"/>
        <end position="701"/>
    </location>
</feature>
<feature type="compositionally biased region" description="Low complexity" evidence="1">
    <location>
        <begin position="131"/>
        <end position="143"/>
    </location>
</feature>
<sequence length="701" mass="72955">MVAFQHDFPPPTSLEELFRRQDDESFGDQCVQCNGPPKDMCQKCTKKESCQVVIRTCSTCPYQHCVAIEGASDGGVNPGVIAGPIIGALVIVSSVLLFWWLRRKKRRDLARLEDLAERARKGESSAFHIATGSSGPSSPVTSTRRQSAPMSQTSGGGVAVAAAAAAGAGGKEAREATRQAGPLPNVPADAEYYDANGTTIRVYAGKRGVINADPNHPDNGGSGDPFADSRSMSTNGGDSSHSTNVIPIHYVPAGQMDESLAQVLASHRGGSNEPADPAAQQAAAARTLDLARQNLWRPRPGQPGIVPPPRPARSPDLDLRLNPVRQPLGAIADGGSSATSINSRDSIHSMTSAAPSFMSGQTADLHLDAPKIITRQQVHVGRLQAAEVVQFGAGGVRPIPENDADTDESGTYESAPDPFTNQSELLDPQAAGASPGAGSATTFGGGNVHSGGRAAASTTSLGSRRFDDDGNTTAQPSPTDLRFSMGSLAYDRASVSTHGSGKHGHFLSPNDQPPVPSIPSEYDRPRFQSISSFKSTGSDSLLGSFPIVPPAPGQATRIPSTGLPFNSSTATIEQTGDHQPHRTASHPPVAGSNRRPVTATSSHSVADSFLGRFPFVPPGESPDAASGGAAQSSTEQAEGERNPGRLTLGMSNVSGLGDFVFNFDGQNAPEVPQIPSRNATPPPSQTGTDDQSTPRANRSSS</sequence>
<reference evidence="3 4" key="1">
    <citation type="journal article" date="2012" name="Eukaryot. Cell">
        <title>Draft genome sequence of CBS 2479, the standard type strain of Trichosporon asahii.</title>
        <authorList>
            <person name="Yang R.Y."/>
            <person name="Li H.T."/>
            <person name="Zhu H."/>
            <person name="Zhou G.P."/>
            <person name="Wang M."/>
            <person name="Wang L."/>
        </authorList>
    </citation>
    <scope>NUCLEOTIDE SEQUENCE [LARGE SCALE GENOMIC DNA]</scope>
    <source>
        <strain evidence="4">ATCC 90039 / CBS 2479 / JCM 2466 / KCTC 7840 / NCYC 2677 / UAMH 7654</strain>
    </source>
</reference>
<evidence type="ECO:0000313" key="3">
    <source>
        <dbReference type="EMBL" id="EJT47783.1"/>
    </source>
</evidence>
<keyword evidence="2" id="KW-1133">Transmembrane helix</keyword>
<dbReference type="Proteomes" id="UP000002748">
    <property type="component" value="Unassembled WGS sequence"/>
</dbReference>
<feature type="transmembrane region" description="Helical" evidence="2">
    <location>
        <begin position="81"/>
        <end position="101"/>
    </location>
</feature>
<protein>
    <recommendedName>
        <fullName evidence="5">Membrane anchor Opy2 N-terminal domain-containing protein</fullName>
    </recommendedName>
</protein>
<keyword evidence="2" id="KW-0812">Transmembrane</keyword>
<dbReference type="AlphaFoldDB" id="J5QK77"/>
<feature type="compositionally biased region" description="Low complexity" evidence="1">
    <location>
        <begin position="430"/>
        <end position="442"/>
    </location>
</feature>
<organism evidence="3 4">
    <name type="scientific">Trichosporon asahii var. asahii (strain ATCC 90039 / CBS 2479 / JCM 2466 / KCTC 7840 / NBRC 103889/ NCYC 2677 / UAMH 7654)</name>
    <name type="common">Yeast</name>
    <dbReference type="NCBI Taxonomy" id="1186058"/>
    <lineage>
        <taxon>Eukaryota</taxon>
        <taxon>Fungi</taxon>
        <taxon>Dikarya</taxon>
        <taxon>Basidiomycota</taxon>
        <taxon>Agaricomycotina</taxon>
        <taxon>Tremellomycetes</taxon>
        <taxon>Trichosporonales</taxon>
        <taxon>Trichosporonaceae</taxon>
        <taxon>Trichosporon</taxon>
    </lineage>
</organism>